<dbReference type="Pfam" id="PF15644">
    <property type="entry name" value="Gln_amidase"/>
    <property type="match status" value="1"/>
</dbReference>
<dbReference type="InterPro" id="IPR025968">
    <property type="entry name" value="YwqJ_deaminase"/>
</dbReference>
<dbReference type="EMBL" id="FMUH01000001">
    <property type="protein sequence ID" value="SCX40137.1"/>
    <property type="molecule type" value="Genomic_DNA"/>
</dbReference>
<evidence type="ECO:0000259" key="2">
    <source>
        <dbReference type="Pfam" id="PF15644"/>
    </source>
</evidence>
<evidence type="ECO:0000256" key="1">
    <source>
        <dbReference type="SAM" id="MobiDB-lite"/>
    </source>
</evidence>
<proteinExistence type="predicted"/>
<feature type="region of interest" description="Disordered" evidence="1">
    <location>
        <begin position="1043"/>
        <end position="1062"/>
    </location>
</feature>
<gene>
    <name evidence="3" type="ORF">SAMN03159343_0890</name>
</gene>
<feature type="domain" description="Tox-PL" evidence="2">
    <location>
        <begin position="387"/>
        <end position="513"/>
    </location>
</feature>
<protein>
    <submittedName>
        <fullName evidence="3">YwqJ-like deaminase</fullName>
    </submittedName>
</protein>
<dbReference type="Proteomes" id="UP000198981">
    <property type="component" value="Unassembled WGS sequence"/>
</dbReference>
<feature type="region of interest" description="Disordered" evidence="1">
    <location>
        <begin position="821"/>
        <end position="843"/>
    </location>
</feature>
<organism evidence="3 4">
    <name type="scientific">Klenkia marina</name>
    <dbReference type="NCBI Taxonomy" id="1960309"/>
    <lineage>
        <taxon>Bacteria</taxon>
        <taxon>Bacillati</taxon>
        <taxon>Actinomycetota</taxon>
        <taxon>Actinomycetes</taxon>
        <taxon>Geodermatophilales</taxon>
        <taxon>Geodermatophilaceae</taxon>
        <taxon>Klenkia</taxon>
    </lineage>
</organism>
<name>A0A1G4XG97_9ACTN</name>
<dbReference type="Pfam" id="PF14431">
    <property type="entry name" value="YwqJ-deaminase"/>
    <property type="match status" value="1"/>
</dbReference>
<dbReference type="AlphaFoldDB" id="A0A1G4XG97"/>
<accession>A0A1G4XG97</accession>
<reference evidence="4" key="1">
    <citation type="submission" date="2016-10" db="EMBL/GenBank/DDBJ databases">
        <authorList>
            <person name="Varghese N."/>
            <person name="Submissions S."/>
        </authorList>
    </citation>
    <scope>NUCLEOTIDE SEQUENCE [LARGE SCALE GENOMIC DNA]</scope>
    <source>
        <strain evidence="4">DSM 45722</strain>
    </source>
</reference>
<evidence type="ECO:0000313" key="4">
    <source>
        <dbReference type="Proteomes" id="UP000198981"/>
    </source>
</evidence>
<evidence type="ECO:0000313" key="3">
    <source>
        <dbReference type="EMBL" id="SCX40137.1"/>
    </source>
</evidence>
<sequence>MLLLADGSSVRVNTGLNPWARTDPDRPLQMWTVGAFHLDDGPLTPATSRFLGDLLMALTDPDVGQAGPSSHWLAQRATLDPGTHEIAAPGLARRRVDGAPTLVWDAAQGWVDARRAGALARVKGEELIPAEAFASWVNEPSAVQLVDGSVETLARLRATEQDEKLQTAPGTEEHAAAVEARARRRAELRRQAEKWMTDAVAPAVAQFVDQGVQPLAESNGRVLVELDHGDLAVVTVSVAENDALAGSRPGLQQAGTTSDIGQLRNELAAYPAYKGAVDSLTKALQQGAVRQFRVQGVLADDGFVGMRVTEFEVARPAHDEPGVLRTDVEPQRHIDPGFWTREAMRRAVAGWTPSSVSEAVENALRWLPFVNPHHARFPVARWTPWSNNCGDCSRAVADLLHGRDARAAFGDNGGRVLDDHVIWGTDPGELNEMWRWAGIQPGWHWWGLESATFSTDFTDDADARIGAALASLPEGTVAIVLLGWADPTGHWDGGHWFNAAVTEDGVEWIDGQTADHHAWPPPYTTPYSGYSVITRAQGSDVWVDLFLDGGQVGGGPGSGGAASAVESGGRRSRDVSLLVDYLHRNGRTGAPLLTFDLDAGQLDEGGDPAVAASLSARALSAALADAVVAMAAGSVGNVRAVARQVSPAAAALVSPDGEVTVSTSMRTAGAAEHAREPDLHPVMAAALDRIDPEHRGPGHGRCAEVAVLSDALWQFEADAVNQAQWADAESLRLAAVAHVARSTISVSRLVVDHRRAEDVRFRFEDFPPCSTCEHLVGPGSVFGAAIVPSRVAPLEQPVADWVPVERRVHPGSVVQRDAPVETGGRERPIEAWPPTAFSRGPPGTSAPADLYGGMLADERRTVDAITRSVALKAVELGIPVPTPSDVRQALRHLAADDHLLVDWASVARALGSGHTGSIGELGDEHVRRARFALDPEIIAALSRLVSGRGVRDSDVTLVMHEVVESALRASHPATPHRLLHAAANAEFDWERVMAREDVDPADGRTPTASPQPTDASFAARITNATGDWPEEDDELRPSSTRVENWADGAGSTSMTTVPVDSPGGERRWVAARWVETSRDQRDVLVLAELPGHPFWWSTPEALTQLIDRAREALHPDPDRWATMIVLGERIDRLGRRVMAQLAVSPTNGGGVEATGEVRVLPPAEVLLARSALRLDPGQSTGCGGAPVA</sequence>
<dbReference type="InterPro" id="IPR028908">
    <property type="entry name" value="Tox-PL_dom"/>
</dbReference>
<keyword evidence="4" id="KW-1185">Reference proteome</keyword>